<protein>
    <submittedName>
        <fullName evidence="6">Patatin-like phospholipase family protein</fullName>
    </submittedName>
</protein>
<evidence type="ECO:0000256" key="3">
    <source>
        <dbReference type="ARBA" id="ARBA00023098"/>
    </source>
</evidence>
<feature type="active site" description="Nucleophile" evidence="4">
    <location>
        <position position="40"/>
    </location>
</feature>
<dbReference type="PANTHER" id="PTHR14226:SF76">
    <property type="entry name" value="NTE FAMILY PROTEIN RSSA"/>
    <property type="match status" value="1"/>
</dbReference>
<proteinExistence type="predicted"/>
<dbReference type="SUPFAM" id="SSF52151">
    <property type="entry name" value="FabD/lysophospholipase-like"/>
    <property type="match status" value="1"/>
</dbReference>
<feature type="active site" description="Proton acceptor" evidence="4">
    <location>
        <position position="154"/>
    </location>
</feature>
<dbReference type="Proteomes" id="UP001610063">
    <property type="component" value="Unassembled WGS sequence"/>
</dbReference>
<dbReference type="Pfam" id="PF01734">
    <property type="entry name" value="Patatin"/>
    <property type="match status" value="1"/>
</dbReference>
<dbReference type="InterPro" id="IPR002641">
    <property type="entry name" value="PNPLA_dom"/>
</dbReference>
<evidence type="ECO:0000259" key="5">
    <source>
        <dbReference type="PROSITE" id="PS51635"/>
    </source>
</evidence>
<evidence type="ECO:0000256" key="1">
    <source>
        <dbReference type="ARBA" id="ARBA00022801"/>
    </source>
</evidence>
<evidence type="ECO:0000256" key="2">
    <source>
        <dbReference type="ARBA" id="ARBA00022963"/>
    </source>
</evidence>
<keyword evidence="7" id="KW-1185">Reference proteome</keyword>
<dbReference type="PROSITE" id="PS51635">
    <property type="entry name" value="PNPLA"/>
    <property type="match status" value="1"/>
</dbReference>
<gene>
    <name evidence="6" type="ORF">ACHKAR_06565</name>
</gene>
<dbReference type="EMBL" id="JBIPKE010000014">
    <property type="protein sequence ID" value="MFH6983093.1"/>
    <property type="molecule type" value="Genomic_DNA"/>
</dbReference>
<keyword evidence="1 4" id="KW-0378">Hydrolase</keyword>
<organism evidence="6 7">
    <name type="scientific">Marinoscillum luteum</name>
    <dbReference type="NCBI Taxonomy" id="861051"/>
    <lineage>
        <taxon>Bacteria</taxon>
        <taxon>Pseudomonadati</taxon>
        <taxon>Bacteroidota</taxon>
        <taxon>Cytophagia</taxon>
        <taxon>Cytophagales</taxon>
        <taxon>Reichenbachiellaceae</taxon>
        <taxon>Marinoscillum</taxon>
    </lineage>
</organism>
<evidence type="ECO:0000313" key="6">
    <source>
        <dbReference type="EMBL" id="MFH6983093.1"/>
    </source>
</evidence>
<dbReference type="RefSeq" id="WP_395416667.1">
    <property type="nucleotide sequence ID" value="NZ_JBIPKE010000014.1"/>
</dbReference>
<feature type="short sequence motif" description="DGA/G" evidence="4">
    <location>
        <begin position="154"/>
        <end position="156"/>
    </location>
</feature>
<evidence type="ECO:0000313" key="7">
    <source>
        <dbReference type="Proteomes" id="UP001610063"/>
    </source>
</evidence>
<dbReference type="Gene3D" id="3.40.1090.10">
    <property type="entry name" value="Cytosolic phospholipase A2 catalytic domain"/>
    <property type="match status" value="1"/>
</dbReference>
<feature type="domain" description="PNPLA" evidence="5">
    <location>
        <begin position="7"/>
        <end position="167"/>
    </location>
</feature>
<dbReference type="PANTHER" id="PTHR14226">
    <property type="entry name" value="NEUROPATHY TARGET ESTERASE/SWISS CHEESE D.MELANOGASTER"/>
    <property type="match status" value="1"/>
</dbReference>
<comment type="caution">
    <text evidence="6">The sequence shown here is derived from an EMBL/GenBank/DDBJ whole genome shotgun (WGS) entry which is preliminary data.</text>
</comment>
<reference evidence="6 7" key="1">
    <citation type="journal article" date="2013" name="Int. J. Syst. Evol. Microbiol.">
        <title>Marinoscillum luteum sp. nov., isolated from marine sediment.</title>
        <authorList>
            <person name="Cha I.T."/>
            <person name="Park S.J."/>
            <person name="Kim S.J."/>
            <person name="Kim J.G."/>
            <person name="Jung M.Y."/>
            <person name="Shin K.S."/>
            <person name="Kwon K.K."/>
            <person name="Yang S.H."/>
            <person name="Seo Y.S."/>
            <person name="Rhee S.K."/>
        </authorList>
    </citation>
    <scope>NUCLEOTIDE SEQUENCE [LARGE SCALE GENOMIC DNA]</scope>
    <source>
        <strain evidence="6 7">KCTC 23939</strain>
    </source>
</reference>
<dbReference type="InterPro" id="IPR016035">
    <property type="entry name" value="Acyl_Trfase/lysoPLipase"/>
</dbReference>
<feature type="short sequence motif" description="GXSXG" evidence="4">
    <location>
        <begin position="38"/>
        <end position="42"/>
    </location>
</feature>
<accession>A0ABW7N6E4</accession>
<keyword evidence="3 4" id="KW-0443">Lipid metabolism</keyword>
<name>A0ABW7N6E4_9BACT</name>
<dbReference type="InterPro" id="IPR050301">
    <property type="entry name" value="NTE"/>
</dbReference>
<sequence length="293" mass="32694">MSQKVALVLSSGGARGLAHIGVIEALEAKGYEITSVSGSSMGAVVGAFYACGKLKEYKEWALNLDRYDVFKLIDFTFSVQGFVKGERVFKTLKTIIPDQNIEDMRIPFAALVTDIKAKTQEVFRTGSMYQAIKASVAIPTVIKPVMINGREYIDGGVTNPIPIEHVHRTEGDILVVSNVNAIMPFVKVKEDKVLEAESATYNQKIQAFINGWGKLLPGNTETEKKLGFFDLLNESIDLMQDKLTSLLLEKYKPDLLVNISREACSTFEFYKAKEMIELGKDLFEAAYQEQRRD</sequence>
<comment type="caution">
    <text evidence="4">Lacks conserved residue(s) required for the propagation of feature annotation.</text>
</comment>
<keyword evidence="2 4" id="KW-0442">Lipid degradation</keyword>
<evidence type="ECO:0000256" key="4">
    <source>
        <dbReference type="PROSITE-ProRule" id="PRU01161"/>
    </source>
</evidence>